<name>A0A1Y3V350_BACUN</name>
<dbReference type="Proteomes" id="UP000196329">
    <property type="component" value="Unassembled WGS sequence"/>
</dbReference>
<comment type="caution">
    <text evidence="2">The sequence shown here is derived from an EMBL/GenBank/DDBJ whole genome shotgun (WGS) entry which is preliminary data.</text>
</comment>
<evidence type="ECO:0000313" key="3">
    <source>
        <dbReference type="Proteomes" id="UP000196329"/>
    </source>
</evidence>
<dbReference type="RefSeq" id="WP_087332516.1">
    <property type="nucleotide sequence ID" value="NZ_NFHS01000003.1"/>
</dbReference>
<dbReference type="SUPFAM" id="SSF51735">
    <property type="entry name" value="NAD(P)-binding Rossmann-fold domains"/>
    <property type="match status" value="1"/>
</dbReference>
<accession>A0A1Y3V350</accession>
<dbReference type="InterPro" id="IPR036291">
    <property type="entry name" value="NAD(P)-bd_dom_sf"/>
</dbReference>
<proteinExistence type="predicted"/>
<evidence type="ECO:0000259" key="1">
    <source>
        <dbReference type="Pfam" id="PF01370"/>
    </source>
</evidence>
<dbReference type="EMBL" id="NFHS01000003">
    <property type="protein sequence ID" value="OUN55523.1"/>
    <property type="molecule type" value="Genomic_DNA"/>
</dbReference>
<organism evidence="2 3">
    <name type="scientific">Bacteroides uniformis</name>
    <dbReference type="NCBI Taxonomy" id="820"/>
    <lineage>
        <taxon>Bacteria</taxon>
        <taxon>Pseudomonadati</taxon>
        <taxon>Bacteroidota</taxon>
        <taxon>Bacteroidia</taxon>
        <taxon>Bacteroidales</taxon>
        <taxon>Bacteroidaceae</taxon>
        <taxon>Bacteroides</taxon>
    </lineage>
</organism>
<dbReference type="AlphaFoldDB" id="A0A1Y3V350"/>
<dbReference type="Gene3D" id="3.40.50.720">
    <property type="entry name" value="NAD(P)-binding Rossmann-like Domain"/>
    <property type="match status" value="1"/>
</dbReference>
<sequence length="90" mass="10199">MKYFIFGGNGFVGRYLANALLERNEKVVVCDLHPTLDERVTKGCEYRQTDIRDKQQLSTIPISVDDIIINLAANQYHTKVPVIEETTSLA</sequence>
<reference evidence="3" key="1">
    <citation type="submission" date="2017-04" db="EMBL/GenBank/DDBJ databases">
        <title>Function of individual gut microbiota members based on whole genome sequencing of pure cultures obtained from chicken caecum.</title>
        <authorList>
            <person name="Medvecky M."/>
            <person name="Cejkova D."/>
            <person name="Polansky O."/>
            <person name="Karasova D."/>
            <person name="Kubasova T."/>
            <person name="Cizek A."/>
            <person name="Rychlik I."/>
        </authorList>
    </citation>
    <scope>NUCLEOTIDE SEQUENCE [LARGE SCALE GENOMIC DNA]</scope>
    <source>
        <strain evidence="3">An67</strain>
    </source>
</reference>
<dbReference type="InterPro" id="IPR001509">
    <property type="entry name" value="Epimerase_deHydtase"/>
</dbReference>
<evidence type="ECO:0000313" key="2">
    <source>
        <dbReference type="EMBL" id="OUN55523.1"/>
    </source>
</evidence>
<protein>
    <recommendedName>
        <fullName evidence="1">NAD-dependent epimerase/dehydratase domain-containing protein</fullName>
    </recommendedName>
</protein>
<dbReference type="Pfam" id="PF01370">
    <property type="entry name" value="Epimerase"/>
    <property type="match status" value="1"/>
</dbReference>
<feature type="domain" description="NAD-dependent epimerase/dehydratase" evidence="1">
    <location>
        <begin position="4"/>
        <end position="78"/>
    </location>
</feature>
<gene>
    <name evidence="2" type="ORF">B5G17_07355</name>
</gene>